<organism evidence="2 3">
    <name type="scientific">Yersinia pseudotuberculosis serotype O:1b (strain IP 31758)</name>
    <dbReference type="NCBI Taxonomy" id="349747"/>
    <lineage>
        <taxon>Bacteria</taxon>
        <taxon>Pseudomonadati</taxon>
        <taxon>Pseudomonadota</taxon>
        <taxon>Gammaproteobacteria</taxon>
        <taxon>Enterobacterales</taxon>
        <taxon>Yersiniaceae</taxon>
        <taxon>Yersinia</taxon>
    </lineage>
</organism>
<evidence type="ECO:0000313" key="3">
    <source>
        <dbReference type="Proteomes" id="UP000002412"/>
    </source>
</evidence>
<dbReference type="EMBL" id="CP000720">
    <property type="protein sequence ID" value="ABS47070.1"/>
    <property type="molecule type" value="Genomic_DNA"/>
</dbReference>
<feature type="region of interest" description="Disordered" evidence="1">
    <location>
        <begin position="1"/>
        <end position="27"/>
    </location>
</feature>
<name>A0A0U1QWT5_YERP3</name>
<dbReference type="HOGENOM" id="CLU_2903419_0_0_6"/>
<evidence type="ECO:0000256" key="1">
    <source>
        <dbReference type="SAM" id="MobiDB-lite"/>
    </source>
</evidence>
<evidence type="ECO:0000313" key="2">
    <source>
        <dbReference type="EMBL" id="ABS47070.1"/>
    </source>
</evidence>
<accession>A0A0U1QWT5</accession>
<feature type="compositionally biased region" description="Basic and acidic residues" evidence="1">
    <location>
        <begin position="14"/>
        <end position="23"/>
    </location>
</feature>
<dbReference type="Proteomes" id="UP000002412">
    <property type="component" value="Chromosome"/>
</dbReference>
<feature type="compositionally biased region" description="Polar residues" evidence="1">
    <location>
        <begin position="1"/>
        <end position="13"/>
    </location>
</feature>
<reference evidence="2 3" key="1">
    <citation type="journal article" date="2007" name="PLoS Genet.">
        <title>The complete genome sequence of Yersinia pseudotuberculosis IP31758, the causative agent of Far East scarlet-like fever.</title>
        <authorList>
            <person name="Eppinger M."/>
            <person name="Rosovitz M.J."/>
            <person name="Fricke W.F."/>
            <person name="Rasko D.A."/>
            <person name="Kokorina G."/>
            <person name="Fayolle C."/>
            <person name="Lindler L.E."/>
            <person name="Carniel E."/>
            <person name="Ravel J."/>
        </authorList>
    </citation>
    <scope>NUCLEOTIDE SEQUENCE [LARGE SCALE GENOMIC DNA]</scope>
    <source>
        <strain evidence="2 3">IP 31758</strain>
    </source>
</reference>
<dbReference type="AlphaFoldDB" id="A0A0U1QWT5"/>
<sequence>MCADNCQTMSGKATNDENGERSEQSTTLPKVKMVLWVKEEAQHRVFPIPLPTTPELLITSET</sequence>
<dbReference type="KEGG" id="ypi:YpsIP31758_3061"/>
<proteinExistence type="predicted"/>
<gene>
    <name evidence="2" type="ordered locus">YpsIP31758_3061</name>
</gene>
<protein>
    <submittedName>
        <fullName evidence="2">Uncharacterized protein</fullName>
    </submittedName>
</protein>